<sequence length="285" mass="29786">MLTPEVSQGSARARRQALQTAEARTRLAGSSGGSRRRISPTVSSTSCAGDRVARLGPRLCRRRLAAVGGIAVHARCSTAELRRHPFSVVASLPSPCLPPSLCHGAPPLPARASLPPSAPPHRRCCLGAHLALLRPAAPRCFATAACPRLPPSLSPAAAWRHALLCSAPPRPAEPLRRPLGLIPPPPGPPAAAGPASPGPSRWDPSPCRPSRLLPPPAAHRGPSKRRSPGPLTRRGDHGGAARRGPSRGEQTTVAHTGPQGGGEAARGWHREQRRGYLAAALRRGR</sequence>
<evidence type="ECO:0000313" key="2">
    <source>
        <dbReference type="EMBL" id="KAG2639673.1"/>
    </source>
</evidence>
<dbReference type="AlphaFoldDB" id="A0A8T0W4U3"/>
<organism evidence="2 3">
    <name type="scientific">Panicum virgatum</name>
    <name type="common">Blackwell switchgrass</name>
    <dbReference type="NCBI Taxonomy" id="38727"/>
    <lineage>
        <taxon>Eukaryota</taxon>
        <taxon>Viridiplantae</taxon>
        <taxon>Streptophyta</taxon>
        <taxon>Embryophyta</taxon>
        <taxon>Tracheophyta</taxon>
        <taxon>Spermatophyta</taxon>
        <taxon>Magnoliopsida</taxon>
        <taxon>Liliopsida</taxon>
        <taxon>Poales</taxon>
        <taxon>Poaceae</taxon>
        <taxon>PACMAD clade</taxon>
        <taxon>Panicoideae</taxon>
        <taxon>Panicodae</taxon>
        <taxon>Paniceae</taxon>
        <taxon>Panicinae</taxon>
        <taxon>Panicum</taxon>
        <taxon>Panicum sect. Hiantes</taxon>
    </lineage>
</organism>
<accession>A0A8T0W4U3</accession>
<dbReference type="EMBL" id="CM029039">
    <property type="protein sequence ID" value="KAG2639673.1"/>
    <property type="molecule type" value="Genomic_DNA"/>
</dbReference>
<feature type="compositionally biased region" description="Pro residues" evidence="1">
    <location>
        <begin position="181"/>
        <end position="191"/>
    </location>
</feature>
<feature type="region of interest" description="Disordered" evidence="1">
    <location>
        <begin position="175"/>
        <end position="271"/>
    </location>
</feature>
<keyword evidence="3" id="KW-1185">Reference proteome</keyword>
<dbReference type="Proteomes" id="UP000823388">
    <property type="component" value="Chromosome 2K"/>
</dbReference>
<evidence type="ECO:0000313" key="3">
    <source>
        <dbReference type="Proteomes" id="UP000823388"/>
    </source>
</evidence>
<protein>
    <submittedName>
        <fullName evidence="2">Uncharacterized protein</fullName>
    </submittedName>
</protein>
<gene>
    <name evidence="2" type="ORF">PVAP13_2KG022048</name>
</gene>
<reference evidence="2" key="1">
    <citation type="submission" date="2020-05" db="EMBL/GenBank/DDBJ databases">
        <title>WGS assembly of Panicum virgatum.</title>
        <authorList>
            <person name="Lovell J.T."/>
            <person name="Jenkins J."/>
            <person name="Shu S."/>
            <person name="Juenger T.E."/>
            <person name="Schmutz J."/>
        </authorList>
    </citation>
    <scope>NUCLEOTIDE SEQUENCE</scope>
    <source>
        <strain evidence="2">AP13</strain>
    </source>
</reference>
<feature type="region of interest" description="Disordered" evidence="1">
    <location>
        <begin position="1"/>
        <end position="44"/>
    </location>
</feature>
<proteinExistence type="predicted"/>
<feature type="compositionally biased region" description="Polar residues" evidence="1">
    <location>
        <begin position="1"/>
        <end position="10"/>
    </location>
</feature>
<name>A0A8T0W4U3_PANVG</name>
<comment type="caution">
    <text evidence="2">The sequence shown here is derived from an EMBL/GenBank/DDBJ whole genome shotgun (WGS) entry which is preliminary data.</text>
</comment>
<feature type="compositionally biased region" description="Low complexity" evidence="1">
    <location>
        <begin position="192"/>
        <end position="211"/>
    </location>
</feature>
<evidence type="ECO:0000256" key="1">
    <source>
        <dbReference type="SAM" id="MobiDB-lite"/>
    </source>
</evidence>